<dbReference type="Proteomes" id="UP000629468">
    <property type="component" value="Unassembled WGS sequence"/>
</dbReference>
<reference evidence="4 5" key="1">
    <citation type="journal article" name="Sci. Rep.">
        <title>Telomere-to-telomere assembled and centromere annotated genomes of the two main subspecies of the button mushroom Agaricus bisporus reveal especially polymorphic chromosome ends.</title>
        <authorList>
            <person name="Sonnenberg A.S.M."/>
            <person name="Sedaghat-Telgerd N."/>
            <person name="Lavrijssen B."/>
            <person name="Ohm R.A."/>
            <person name="Hendrickx P.M."/>
            <person name="Scholtmeijer K."/>
            <person name="Baars J.J.P."/>
            <person name="van Peer A."/>
        </authorList>
    </citation>
    <scope>NUCLEOTIDE SEQUENCE [LARGE SCALE GENOMIC DNA]</scope>
    <source>
        <strain evidence="4 5">H119_p4</strain>
    </source>
</reference>
<dbReference type="InterPro" id="IPR013970">
    <property type="entry name" value="Rfa2"/>
</dbReference>
<dbReference type="PANTHER" id="PTHR15114">
    <property type="entry name" value="REPLICATION PROTEIN A3"/>
    <property type="match status" value="1"/>
</dbReference>
<dbReference type="CDD" id="cd04479">
    <property type="entry name" value="RPA3"/>
    <property type="match status" value="1"/>
</dbReference>
<dbReference type="AlphaFoldDB" id="A0A8H7C861"/>
<evidence type="ECO:0000313" key="4">
    <source>
        <dbReference type="EMBL" id="KAF7764003.1"/>
    </source>
</evidence>
<name>A0A8H7C861_AGABI</name>
<evidence type="ECO:0000256" key="2">
    <source>
        <dbReference type="ARBA" id="ARBA00009761"/>
    </source>
</evidence>
<dbReference type="InterPro" id="IPR012340">
    <property type="entry name" value="NA-bd_OB-fold"/>
</dbReference>
<dbReference type="EMBL" id="JABXXO010000011">
    <property type="protein sequence ID" value="KAF7764003.1"/>
    <property type="molecule type" value="Genomic_DNA"/>
</dbReference>
<dbReference type="GO" id="GO:0006298">
    <property type="term" value="P:mismatch repair"/>
    <property type="evidence" value="ECO:0007669"/>
    <property type="project" value="TreeGrafter"/>
</dbReference>
<dbReference type="Pfam" id="PF08661">
    <property type="entry name" value="Rep_fac-A_3"/>
    <property type="match status" value="1"/>
</dbReference>
<protein>
    <recommendedName>
        <fullName evidence="6">Replication factor A protein 3</fullName>
    </recommendedName>
</protein>
<keyword evidence="3" id="KW-0539">Nucleus</keyword>
<comment type="caution">
    <text evidence="4">The sequence shown here is derived from an EMBL/GenBank/DDBJ whole genome shotgun (WGS) entry which is preliminary data.</text>
</comment>
<gene>
    <name evidence="4" type="ORF">Agabi119p4_8540</name>
</gene>
<dbReference type="GO" id="GO:0006260">
    <property type="term" value="P:DNA replication"/>
    <property type="evidence" value="ECO:0007669"/>
    <property type="project" value="InterPro"/>
</dbReference>
<dbReference type="GO" id="GO:0006289">
    <property type="term" value="P:nucleotide-excision repair"/>
    <property type="evidence" value="ECO:0007669"/>
    <property type="project" value="TreeGrafter"/>
</dbReference>
<dbReference type="GO" id="GO:0000724">
    <property type="term" value="P:double-strand break repair via homologous recombination"/>
    <property type="evidence" value="ECO:0007669"/>
    <property type="project" value="TreeGrafter"/>
</dbReference>
<dbReference type="Gene3D" id="2.40.50.140">
    <property type="entry name" value="Nucleic acid-binding proteins"/>
    <property type="match status" value="1"/>
</dbReference>
<dbReference type="GO" id="GO:0035861">
    <property type="term" value="C:site of double-strand break"/>
    <property type="evidence" value="ECO:0007669"/>
    <property type="project" value="TreeGrafter"/>
</dbReference>
<dbReference type="PANTHER" id="PTHR15114:SF1">
    <property type="entry name" value="REPLICATION PROTEIN A 14 KDA SUBUNIT"/>
    <property type="match status" value="1"/>
</dbReference>
<evidence type="ECO:0000256" key="3">
    <source>
        <dbReference type="ARBA" id="ARBA00023242"/>
    </source>
</evidence>
<dbReference type="GO" id="GO:0005662">
    <property type="term" value="C:DNA replication factor A complex"/>
    <property type="evidence" value="ECO:0007669"/>
    <property type="project" value="TreeGrafter"/>
</dbReference>
<sequence>MSTVSFGRGNGVGGNVSAAVAVREMSSPRLNRKYATDHCHAEHVENISPRVNSARLANFVGKPIRLPCKVLSVSGPNIIVEASDGGNVTIVPVAGADSPECTYCEIIGTVSDPTTIKMMACINLGNNLDLKLTNDTIEMMFDSRFERMFGLSS</sequence>
<dbReference type="GO" id="GO:0003697">
    <property type="term" value="F:single-stranded DNA binding"/>
    <property type="evidence" value="ECO:0007669"/>
    <property type="project" value="TreeGrafter"/>
</dbReference>
<comment type="subcellular location">
    <subcellularLocation>
        <location evidence="1">Nucleus</location>
    </subcellularLocation>
</comment>
<dbReference type="GO" id="GO:0003684">
    <property type="term" value="F:damaged DNA binding"/>
    <property type="evidence" value="ECO:0007669"/>
    <property type="project" value="TreeGrafter"/>
</dbReference>
<proteinExistence type="inferred from homology"/>
<organism evidence="4 5">
    <name type="scientific">Agaricus bisporus var. burnettii</name>
    <dbReference type="NCBI Taxonomy" id="192524"/>
    <lineage>
        <taxon>Eukaryota</taxon>
        <taxon>Fungi</taxon>
        <taxon>Dikarya</taxon>
        <taxon>Basidiomycota</taxon>
        <taxon>Agaricomycotina</taxon>
        <taxon>Agaricomycetes</taxon>
        <taxon>Agaricomycetidae</taxon>
        <taxon>Agaricales</taxon>
        <taxon>Agaricineae</taxon>
        <taxon>Agaricaceae</taxon>
        <taxon>Agaricus</taxon>
    </lineage>
</organism>
<accession>A0A8H7C861</accession>
<dbReference type="GO" id="GO:0006284">
    <property type="term" value="P:base-excision repair"/>
    <property type="evidence" value="ECO:0007669"/>
    <property type="project" value="TreeGrafter"/>
</dbReference>
<evidence type="ECO:0008006" key="6">
    <source>
        <dbReference type="Google" id="ProtNLM"/>
    </source>
</evidence>
<dbReference type="SUPFAM" id="SSF50249">
    <property type="entry name" value="Nucleic acid-binding proteins"/>
    <property type="match status" value="1"/>
</dbReference>
<evidence type="ECO:0000313" key="5">
    <source>
        <dbReference type="Proteomes" id="UP000629468"/>
    </source>
</evidence>
<evidence type="ECO:0000256" key="1">
    <source>
        <dbReference type="ARBA" id="ARBA00004123"/>
    </source>
</evidence>
<comment type="similarity">
    <text evidence="2">Belongs to the replication factor A protein 3 family.</text>
</comment>